<evidence type="ECO:0000256" key="2">
    <source>
        <dbReference type="ARBA" id="ARBA00003535"/>
    </source>
</evidence>
<evidence type="ECO:0000256" key="10">
    <source>
        <dbReference type="ARBA" id="ARBA00031155"/>
    </source>
</evidence>
<dbReference type="Pfam" id="PF03060">
    <property type="entry name" value="NMO"/>
    <property type="match status" value="1"/>
</dbReference>
<comment type="caution">
    <text evidence="12">The sequence shown here is derived from an EMBL/GenBank/DDBJ whole genome shotgun (WGS) entry which is preliminary data.</text>
</comment>
<keyword evidence="13" id="KW-1185">Reference proteome</keyword>
<keyword evidence="7" id="KW-0288">FMN</keyword>
<dbReference type="Gene3D" id="3.20.20.70">
    <property type="entry name" value="Aldolase class I"/>
    <property type="match status" value="1"/>
</dbReference>
<dbReference type="AlphaFoldDB" id="A0A841PJM6"/>
<evidence type="ECO:0000256" key="3">
    <source>
        <dbReference type="ARBA" id="ARBA00009881"/>
    </source>
</evidence>
<evidence type="ECO:0000256" key="5">
    <source>
        <dbReference type="ARBA" id="ARBA00022575"/>
    </source>
</evidence>
<keyword evidence="8 12" id="KW-0560">Oxidoreductase</keyword>
<evidence type="ECO:0000313" key="12">
    <source>
        <dbReference type="EMBL" id="MBB6448980.1"/>
    </source>
</evidence>
<comment type="function">
    <text evidence="2">Nitronate monooxygenase that uses molecular oxygen to catalyze the oxidative denitrification of alkyl nitronates. Acts on propionate 3-nitronate (P3N), the presumed physiological substrate. Probably functions in the detoxification of P3N, a metabolic poison produced by plants and fungi as a defense mechanism.</text>
</comment>
<dbReference type="InterPro" id="IPR013785">
    <property type="entry name" value="Aldolase_TIM"/>
</dbReference>
<comment type="similarity">
    <text evidence="3">Belongs to the nitronate monooxygenase family. NMO class I subfamily.</text>
</comment>
<dbReference type="Proteomes" id="UP000568839">
    <property type="component" value="Unassembled WGS sequence"/>
</dbReference>
<dbReference type="SUPFAM" id="SSF51412">
    <property type="entry name" value="Inosine monophosphate dehydrogenase (IMPDH)"/>
    <property type="match status" value="1"/>
</dbReference>
<dbReference type="PANTHER" id="PTHR42747">
    <property type="entry name" value="NITRONATE MONOOXYGENASE-RELATED"/>
    <property type="match status" value="1"/>
</dbReference>
<organism evidence="12 13">
    <name type="scientific">Geomicrobium halophilum</name>
    <dbReference type="NCBI Taxonomy" id="549000"/>
    <lineage>
        <taxon>Bacteria</taxon>
        <taxon>Bacillati</taxon>
        <taxon>Bacillota</taxon>
        <taxon>Bacilli</taxon>
        <taxon>Bacillales</taxon>
        <taxon>Geomicrobium</taxon>
    </lineage>
</organism>
<accession>A0A841PJM6</accession>
<evidence type="ECO:0000256" key="7">
    <source>
        <dbReference type="ARBA" id="ARBA00022643"/>
    </source>
</evidence>
<dbReference type="GO" id="GO:0009636">
    <property type="term" value="P:response to toxic substance"/>
    <property type="evidence" value="ECO:0007669"/>
    <property type="project" value="UniProtKB-KW"/>
</dbReference>
<protein>
    <recommendedName>
        <fullName evidence="4">Probable nitronate monooxygenase</fullName>
    </recommendedName>
    <alternativeName>
        <fullName evidence="10">Propionate 3-nitronate monooxygenase</fullName>
    </alternativeName>
</protein>
<dbReference type="CDD" id="cd04730">
    <property type="entry name" value="NPD_like"/>
    <property type="match status" value="1"/>
</dbReference>
<evidence type="ECO:0000256" key="4">
    <source>
        <dbReference type="ARBA" id="ARBA00013457"/>
    </source>
</evidence>
<evidence type="ECO:0000256" key="11">
    <source>
        <dbReference type="ARBA" id="ARBA00049401"/>
    </source>
</evidence>
<name>A0A841PJM6_9BACL</name>
<dbReference type="EMBL" id="JACHHJ010000001">
    <property type="protein sequence ID" value="MBB6448980.1"/>
    <property type="molecule type" value="Genomic_DNA"/>
</dbReference>
<evidence type="ECO:0000256" key="8">
    <source>
        <dbReference type="ARBA" id="ARBA00023002"/>
    </source>
</evidence>
<dbReference type="GO" id="GO:0018580">
    <property type="term" value="F:nitronate monooxygenase activity"/>
    <property type="evidence" value="ECO:0007669"/>
    <property type="project" value="InterPro"/>
</dbReference>
<comment type="cofactor">
    <cofactor evidence="1">
        <name>FMN</name>
        <dbReference type="ChEBI" id="CHEBI:58210"/>
    </cofactor>
</comment>
<evidence type="ECO:0000313" key="13">
    <source>
        <dbReference type="Proteomes" id="UP000568839"/>
    </source>
</evidence>
<reference evidence="12 13" key="1">
    <citation type="submission" date="2020-08" db="EMBL/GenBank/DDBJ databases">
        <title>Genomic Encyclopedia of Type Strains, Phase IV (KMG-IV): sequencing the most valuable type-strain genomes for metagenomic binning, comparative biology and taxonomic classification.</title>
        <authorList>
            <person name="Goeker M."/>
        </authorList>
    </citation>
    <scope>NUCLEOTIDE SEQUENCE [LARGE SCALE GENOMIC DNA]</scope>
    <source>
        <strain evidence="12 13">DSM 21769</strain>
    </source>
</reference>
<keyword evidence="6" id="KW-0285">Flavoprotein</keyword>
<keyword evidence="9 12" id="KW-0503">Monooxygenase</keyword>
<evidence type="ECO:0000256" key="9">
    <source>
        <dbReference type="ARBA" id="ARBA00023033"/>
    </source>
</evidence>
<dbReference type="RefSeq" id="WP_184402915.1">
    <property type="nucleotide sequence ID" value="NZ_JACHHJ010000001.1"/>
</dbReference>
<evidence type="ECO:0000256" key="6">
    <source>
        <dbReference type="ARBA" id="ARBA00022630"/>
    </source>
</evidence>
<keyword evidence="5" id="KW-0216">Detoxification</keyword>
<dbReference type="InterPro" id="IPR004136">
    <property type="entry name" value="NMO"/>
</dbReference>
<proteinExistence type="inferred from homology"/>
<sequence>MRLHQLPIIQAPMAGGISTVELAATVTNSGGTGFIAGGYKRASQLENEITKLQELNIEHFGVNLFVPSKPTMGGGDRNTQCLPYVKRLQEEAQQWGTSVGNPFYDDDDWEEKLTIVKRKEVPLVSFTFGCPEAVTIREIQQNGAKVIVSVTTPHEAHIAAEAGVNILCLQGIEAGGHRASFSDGEEDWPLDSLLEQVSQQTALPLIASGGLMTPADVKRVLNKGAMAAQLGTAFLRCPESGTSSAHTSILARKDPQQETRVTRAFTGKRARGLKNRFIEAYEDAAPAIYPEVHHITKPIRKAAGDQNDPSAMSLWAGSGWRKTTSQTASELLTWFKEEIVTSTH</sequence>
<comment type="catalytic activity">
    <reaction evidence="11">
        <text>3 propionate 3-nitronate + 3 O2 + H2O = 3 3-oxopropanoate + 2 nitrate + nitrite + H2O2 + 3 H(+)</text>
        <dbReference type="Rhea" id="RHEA:57332"/>
        <dbReference type="ChEBI" id="CHEBI:15377"/>
        <dbReference type="ChEBI" id="CHEBI:15378"/>
        <dbReference type="ChEBI" id="CHEBI:15379"/>
        <dbReference type="ChEBI" id="CHEBI:16240"/>
        <dbReference type="ChEBI" id="CHEBI:16301"/>
        <dbReference type="ChEBI" id="CHEBI:17632"/>
        <dbReference type="ChEBI" id="CHEBI:33190"/>
        <dbReference type="ChEBI" id="CHEBI:136067"/>
    </reaction>
</comment>
<dbReference type="PANTHER" id="PTHR42747:SF3">
    <property type="entry name" value="NITRONATE MONOOXYGENASE-RELATED"/>
    <property type="match status" value="1"/>
</dbReference>
<gene>
    <name evidence="12" type="ORF">HNR44_000929</name>
</gene>
<evidence type="ECO:0000256" key="1">
    <source>
        <dbReference type="ARBA" id="ARBA00001917"/>
    </source>
</evidence>